<dbReference type="Proteomes" id="UP000269774">
    <property type="component" value="Unassembled WGS sequence"/>
</dbReference>
<comment type="catalytic activity">
    <reaction evidence="15 16 17">
        <text>oxaloacetate + 2 Na(+)(in) + H(+) = pyruvate + 2 Na(+)(out) + CO2</text>
        <dbReference type="Rhea" id="RHEA:57724"/>
        <dbReference type="ChEBI" id="CHEBI:15361"/>
        <dbReference type="ChEBI" id="CHEBI:15378"/>
        <dbReference type="ChEBI" id="CHEBI:16452"/>
        <dbReference type="ChEBI" id="CHEBI:16526"/>
        <dbReference type="ChEBI" id="CHEBI:29101"/>
        <dbReference type="EC" id="7.2.4.2"/>
    </reaction>
</comment>
<evidence type="ECO:0000256" key="13">
    <source>
        <dbReference type="ARBA" id="ARBA00023136"/>
    </source>
</evidence>
<evidence type="ECO:0000256" key="15">
    <source>
        <dbReference type="ARBA" id="ARBA00048176"/>
    </source>
</evidence>
<keyword evidence="8 16" id="KW-0812">Transmembrane</keyword>
<evidence type="ECO:0000313" key="19">
    <source>
        <dbReference type="Proteomes" id="UP000269774"/>
    </source>
</evidence>
<comment type="function">
    <text evidence="2 16 17">Catalyzes the decarboxylation of oxaloacetate coupled to Na(+) translocation.</text>
</comment>
<accession>A0A3M2HPF4</accession>
<evidence type="ECO:0000256" key="3">
    <source>
        <dbReference type="ARBA" id="ARBA00004162"/>
    </source>
</evidence>
<dbReference type="HAMAP" id="MF_00404">
    <property type="entry name" value="OadG"/>
    <property type="match status" value="1"/>
</dbReference>
<keyword evidence="9 16" id="KW-1278">Translocase</keyword>
<evidence type="ECO:0000256" key="5">
    <source>
        <dbReference type="ARBA" id="ARBA00011869"/>
    </source>
</evidence>
<dbReference type="GO" id="GO:0015451">
    <property type="term" value="F:decarboxylation-driven active transmembrane transporter activity"/>
    <property type="evidence" value="ECO:0007669"/>
    <property type="project" value="UniProtKB-EC"/>
</dbReference>
<keyword evidence="13 16" id="KW-0472">Membrane</keyword>
<name>A0A3M2HPF4_9GAMM</name>
<evidence type="ECO:0000256" key="1">
    <source>
        <dbReference type="ARBA" id="ARBA00001959"/>
    </source>
</evidence>
<evidence type="ECO:0000256" key="16">
    <source>
        <dbReference type="HAMAP-Rule" id="MF_00404"/>
    </source>
</evidence>
<evidence type="ECO:0000256" key="7">
    <source>
        <dbReference type="ARBA" id="ARBA00022475"/>
    </source>
</evidence>
<keyword evidence="14 16" id="KW-0739">Sodium transport</keyword>
<dbReference type="GO" id="GO:0015081">
    <property type="term" value="F:sodium ion transmembrane transporter activity"/>
    <property type="evidence" value="ECO:0007669"/>
    <property type="project" value="UniProtKB-UniRule"/>
</dbReference>
<sequence>MTPSELLLEGVELMLFGIGSVFVFLVLLIVCIRLMSAVIGRFDSAPIAQPASNGPAATEADADLLAAIQTAIHQHRARRG</sequence>
<keyword evidence="6 16" id="KW-0813">Transport</keyword>
<comment type="cofactor">
    <cofactor evidence="1 16 17">
        <name>Na(+)</name>
        <dbReference type="ChEBI" id="CHEBI:29101"/>
    </cofactor>
</comment>
<keyword evidence="11 16" id="KW-0915">Sodium</keyword>
<evidence type="ECO:0000256" key="11">
    <source>
        <dbReference type="ARBA" id="ARBA00023053"/>
    </source>
</evidence>
<dbReference type="EMBL" id="RFFM01000002">
    <property type="protein sequence ID" value="RMH89793.1"/>
    <property type="molecule type" value="Genomic_DNA"/>
</dbReference>
<comment type="similarity">
    <text evidence="4 16 17">Belongs to the OadG family.</text>
</comment>
<dbReference type="AlphaFoldDB" id="A0A3M2HPF4"/>
<evidence type="ECO:0000256" key="2">
    <source>
        <dbReference type="ARBA" id="ARBA00003002"/>
    </source>
</evidence>
<keyword evidence="10 16" id="KW-1133">Transmembrane helix</keyword>
<evidence type="ECO:0000256" key="9">
    <source>
        <dbReference type="ARBA" id="ARBA00022967"/>
    </source>
</evidence>
<evidence type="ECO:0000256" key="12">
    <source>
        <dbReference type="ARBA" id="ARBA00023065"/>
    </source>
</evidence>
<comment type="caution">
    <text evidence="18">The sequence shown here is derived from an EMBL/GenBank/DDBJ whole genome shotgun (WGS) entry which is preliminary data.</text>
</comment>
<dbReference type="InterPro" id="IPR023424">
    <property type="entry name" value="OadG"/>
</dbReference>
<evidence type="ECO:0000256" key="14">
    <source>
        <dbReference type="ARBA" id="ARBA00023201"/>
    </source>
</evidence>
<protein>
    <recommendedName>
        <fullName evidence="16">Probable oxaloacetate decarboxylase gamma chain</fullName>
        <ecNumber evidence="16">7.2.4.2</ecNumber>
    </recommendedName>
</protein>
<dbReference type="GO" id="GO:0036376">
    <property type="term" value="P:sodium ion export across plasma membrane"/>
    <property type="evidence" value="ECO:0007669"/>
    <property type="project" value="InterPro"/>
</dbReference>
<evidence type="ECO:0000256" key="4">
    <source>
        <dbReference type="ARBA" id="ARBA00005844"/>
    </source>
</evidence>
<dbReference type="EC" id="7.2.4.2" evidence="16"/>
<dbReference type="GO" id="GO:0005886">
    <property type="term" value="C:plasma membrane"/>
    <property type="evidence" value="ECO:0007669"/>
    <property type="project" value="UniProtKB-SubCell"/>
</dbReference>
<dbReference type="Pfam" id="PF04277">
    <property type="entry name" value="OAD_gamma"/>
    <property type="match status" value="1"/>
</dbReference>
<evidence type="ECO:0000256" key="17">
    <source>
        <dbReference type="RuleBase" id="RU004278"/>
    </source>
</evidence>
<evidence type="ECO:0000256" key="8">
    <source>
        <dbReference type="ARBA" id="ARBA00022692"/>
    </source>
</evidence>
<evidence type="ECO:0000313" key="18">
    <source>
        <dbReference type="EMBL" id="RMH89793.1"/>
    </source>
</evidence>
<comment type="subcellular location">
    <subcellularLocation>
        <location evidence="3 16 17">Cell membrane</location>
        <topology evidence="3 16 17">Single-pass membrane protein</topology>
    </subcellularLocation>
</comment>
<dbReference type="NCBIfam" id="TIGR01195">
    <property type="entry name" value="oadG_fam"/>
    <property type="match status" value="1"/>
</dbReference>
<organism evidence="18 19">
    <name type="scientific">Stutzerimonas zhaodongensis</name>
    <dbReference type="NCBI Taxonomy" id="1176257"/>
    <lineage>
        <taxon>Bacteria</taxon>
        <taxon>Pseudomonadati</taxon>
        <taxon>Pseudomonadota</taxon>
        <taxon>Gammaproteobacteria</taxon>
        <taxon>Pseudomonadales</taxon>
        <taxon>Pseudomonadaceae</taxon>
        <taxon>Stutzerimonas</taxon>
    </lineage>
</organism>
<evidence type="ECO:0000256" key="6">
    <source>
        <dbReference type="ARBA" id="ARBA00022448"/>
    </source>
</evidence>
<keyword evidence="12 16" id="KW-0406">Ion transport</keyword>
<reference evidence="18 19" key="1">
    <citation type="submission" date="2018-10" db="EMBL/GenBank/DDBJ databases">
        <title>Pseudomonas zhaodongensis NEAU-ST5-21(T) genome.</title>
        <authorList>
            <person name="Peng J."/>
            <person name="Liu Z.-P."/>
        </authorList>
    </citation>
    <scope>NUCLEOTIDE SEQUENCE [LARGE SCALE GENOMIC DNA]</scope>
    <source>
        <strain evidence="18 19">NEAU-ST5-21</strain>
    </source>
</reference>
<dbReference type="InterPro" id="IPR005899">
    <property type="entry name" value="Na_pump_deCOase"/>
</dbReference>
<keyword evidence="7 16" id="KW-1003">Cell membrane</keyword>
<evidence type="ECO:0000256" key="10">
    <source>
        <dbReference type="ARBA" id="ARBA00022989"/>
    </source>
</evidence>
<dbReference type="GO" id="GO:0008948">
    <property type="term" value="F:oxaloacetate decarboxylase activity"/>
    <property type="evidence" value="ECO:0007669"/>
    <property type="project" value="UniProtKB-UniRule"/>
</dbReference>
<feature type="transmembrane region" description="Helical" evidence="16 17">
    <location>
        <begin position="13"/>
        <end position="32"/>
    </location>
</feature>
<proteinExistence type="inferred from homology"/>
<comment type="subunit">
    <text evidence="5 16">Heterotrimer of an alpha, a beta and a gamma subunit.</text>
</comment>
<gene>
    <name evidence="16" type="primary">oadG</name>
    <name evidence="18" type="ORF">EA797_09585</name>
</gene>
<dbReference type="RefSeq" id="WP_122164988.1">
    <property type="nucleotide sequence ID" value="NZ_CP180504.1"/>
</dbReference>
<keyword evidence="19" id="KW-1185">Reference proteome</keyword>